<evidence type="ECO:0000256" key="1">
    <source>
        <dbReference type="ARBA" id="ARBA00004328"/>
    </source>
</evidence>
<evidence type="ECO:0000259" key="2">
    <source>
        <dbReference type="Pfam" id="PF05065"/>
    </source>
</evidence>
<dbReference type="Pfam" id="PF05065">
    <property type="entry name" value="Phage_capsid"/>
    <property type="match status" value="1"/>
</dbReference>
<sequence length="322" mass="34822">MSKFKFDMQLFAYNDKIARTDVNIPEEVSKEILQDIPKASLMMQLMRKLPNMARGVAKLPVLSTLPNAYFVNPTDTGHKQTTKQAWENVSITAEEIACIVPIPEAVLDDADYDIWGEVKPRIVEAFGALFDAAVMFGTNKPASWPNGIVTQAIAAGHTVTIGTGDDIADDIGGDGGVMSLIEADGFSVNGFAAASTVKAKLRGLRASTGELIFQPSLQAGTPSTLYGSPIVYDENGAWNDAVALMVAGDFRQALYAIRQDMTYKILDQAVITDADGVIQYNLAQQDMVALRCVMRLGWVLPNPVTRKNTNKATRCAFGVLAP</sequence>
<comment type="caution">
    <text evidence="3">The sequence shown here is derived from an EMBL/GenBank/DDBJ whole genome shotgun (WGS) entry which is preliminary data.</text>
</comment>
<keyword evidence="4" id="KW-1185">Reference proteome</keyword>
<dbReference type="InterPro" id="IPR024455">
    <property type="entry name" value="Phage_capsid"/>
</dbReference>
<dbReference type="Gene3D" id="3.30.2400.10">
    <property type="entry name" value="Major capsid protein gp5"/>
    <property type="match status" value="1"/>
</dbReference>
<dbReference type="RefSeq" id="WP_413779686.1">
    <property type="nucleotide sequence ID" value="NZ_JAUOZS010000001.1"/>
</dbReference>
<dbReference type="Gene3D" id="3.30.2320.10">
    <property type="entry name" value="hypothetical protein PF0899 domain"/>
    <property type="match status" value="1"/>
</dbReference>
<evidence type="ECO:0000313" key="4">
    <source>
        <dbReference type="Proteomes" id="UP001254848"/>
    </source>
</evidence>
<proteinExistence type="predicted"/>
<evidence type="ECO:0000313" key="3">
    <source>
        <dbReference type="EMBL" id="MDT8901162.1"/>
    </source>
</evidence>
<reference evidence="3 4" key="1">
    <citation type="submission" date="2023-07" db="EMBL/GenBank/DDBJ databases">
        <title>The novel representative of Negativicutes class, Anaeroselena agilis gen. nov. sp. nov.</title>
        <authorList>
            <person name="Prokofeva M.I."/>
            <person name="Elcheninov A.G."/>
            <person name="Klyukina A."/>
            <person name="Kublanov I.V."/>
            <person name="Frolov E.N."/>
            <person name="Podosokorskaya O.A."/>
        </authorList>
    </citation>
    <scope>NUCLEOTIDE SEQUENCE [LARGE SCALE GENOMIC DNA]</scope>
    <source>
        <strain evidence="3 4">4137-cl</strain>
    </source>
</reference>
<dbReference type="Proteomes" id="UP001254848">
    <property type="component" value="Unassembled WGS sequence"/>
</dbReference>
<gene>
    <name evidence="3" type="ORF">Q4T40_07925</name>
</gene>
<name>A0ABU3NWH2_9FIRM</name>
<comment type="subcellular location">
    <subcellularLocation>
        <location evidence="1">Virion</location>
    </subcellularLocation>
</comment>
<accession>A0ABU3NWH2</accession>
<dbReference type="SUPFAM" id="SSF56563">
    <property type="entry name" value="Major capsid protein gp5"/>
    <property type="match status" value="1"/>
</dbReference>
<organism evidence="3 4">
    <name type="scientific">Anaeroselena agilis</name>
    <dbReference type="NCBI Taxonomy" id="3063788"/>
    <lineage>
        <taxon>Bacteria</taxon>
        <taxon>Bacillati</taxon>
        <taxon>Bacillota</taxon>
        <taxon>Negativicutes</taxon>
        <taxon>Acetonemataceae</taxon>
        <taxon>Anaeroselena</taxon>
    </lineage>
</organism>
<dbReference type="InterPro" id="IPR054612">
    <property type="entry name" value="Phage_capsid-like_C"/>
</dbReference>
<feature type="domain" description="Phage capsid-like C-terminal" evidence="2">
    <location>
        <begin position="23"/>
        <end position="300"/>
    </location>
</feature>
<dbReference type="NCBIfam" id="TIGR01554">
    <property type="entry name" value="major_cap_HK97"/>
    <property type="match status" value="1"/>
</dbReference>
<dbReference type="EMBL" id="JAUOZS010000001">
    <property type="protein sequence ID" value="MDT8901162.1"/>
    <property type="molecule type" value="Genomic_DNA"/>
</dbReference>
<protein>
    <submittedName>
        <fullName evidence="3">Phage major capsid protein</fullName>
    </submittedName>
</protein>